<sequence length="514" mass="57618">MKAFLQTLLLTLTSLELSLAAEKPNILFIAVDDLKPALSCYGDPIAKTPNFDRLAKRGVTFTNSHCNQAVCGPSRASLMTGLRPDRTKVHDLKTITREVTPWITTLPQQLKQHGYTTAGTGKIYDPRSVDKKLDAPSWSLPFRLHNLDYNPKYPEPVLGAYHGAPQRKAFETMQANGLKGYGPMYAELKKQKLNSVTESENVPDDAYTDGAIRKQGIQFMQQLAAKKQPFFLAVGFKKPHLPFIAPKKYWDMYDPKQLPLASFQQFAKNAPKFAYHSSPELRSYAGPPSSGPVPNDQQRHLIHGYYACVSFIDAQLGLLLDELDRLKLSDNTIVVLWGDHGWHLGDHGLWCKHTNYEQSTRSPLIIAGPGIQKNKQSNAPTEFVDIFPTLCDLTHTPVPNNLDGVSFLPILNGSKDAVREFAMSQFPRGNAMGYALRDSQFRYIAWPKNTTDGTPVSDVSNRKGEELYDYATDPLETKNIAKEETQRARVKAFREKLNKTLAEQAKRIALEPKS</sequence>
<feature type="chain" id="PRO_5047344725" evidence="7">
    <location>
        <begin position="21"/>
        <end position="514"/>
    </location>
</feature>
<evidence type="ECO:0000256" key="5">
    <source>
        <dbReference type="ARBA" id="ARBA00022801"/>
    </source>
</evidence>
<evidence type="ECO:0000259" key="8">
    <source>
        <dbReference type="Pfam" id="PF00884"/>
    </source>
</evidence>
<gene>
    <name evidence="9" type="ORF">ACFSW8_11805</name>
</gene>
<evidence type="ECO:0000256" key="2">
    <source>
        <dbReference type="ARBA" id="ARBA00008779"/>
    </source>
</evidence>
<reference evidence="10" key="1">
    <citation type="journal article" date="2019" name="Int. J. Syst. Evol. Microbiol.">
        <title>The Global Catalogue of Microorganisms (GCM) 10K type strain sequencing project: providing services to taxonomists for standard genome sequencing and annotation.</title>
        <authorList>
            <consortium name="The Broad Institute Genomics Platform"/>
            <consortium name="The Broad Institute Genome Sequencing Center for Infectious Disease"/>
            <person name="Wu L."/>
            <person name="Ma J."/>
        </authorList>
    </citation>
    <scope>NUCLEOTIDE SEQUENCE [LARGE SCALE GENOMIC DNA]</scope>
    <source>
        <strain evidence="10">CCUG 57942</strain>
    </source>
</reference>
<evidence type="ECO:0000256" key="4">
    <source>
        <dbReference type="ARBA" id="ARBA00022729"/>
    </source>
</evidence>
<keyword evidence="4 7" id="KW-0732">Signal</keyword>
<evidence type="ECO:0000256" key="3">
    <source>
        <dbReference type="ARBA" id="ARBA00022723"/>
    </source>
</evidence>
<protein>
    <submittedName>
        <fullName evidence="9">Sulfatase</fullName>
    </submittedName>
</protein>
<keyword evidence="10" id="KW-1185">Reference proteome</keyword>
<dbReference type="PROSITE" id="PS00523">
    <property type="entry name" value="SULFATASE_1"/>
    <property type="match status" value="1"/>
</dbReference>
<evidence type="ECO:0000256" key="6">
    <source>
        <dbReference type="ARBA" id="ARBA00022837"/>
    </source>
</evidence>
<evidence type="ECO:0000313" key="9">
    <source>
        <dbReference type="EMBL" id="MFD2159588.1"/>
    </source>
</evidence>
<comment type="similarity">
    <text evidence="2">Belongs to the sulfatase family.</text>
</comment>
<evidence type="ECO:0000256" key="1">
    <source>
        <dbReference type="ARBA" id="ARBA00001913"/>
    </source>
</evidence>
<dbReference type="Pfam" id="PF00884">
    <property type="entry name" value="Sulfatase"/>
    <property type="match status" value="1"/>
</dbReference>
<dbReference type="PANTHER" id="PTHR45953">
    <property type="entry name" value="IDURONATE 2-SULFATASE"/>
    <property type="match status" value="1"/>
</dbReference>
<keyword evidence="5" id="KW-0378">Hydrolase</keyword>
<accession>A0ABW4ZC65</accession>
<name>A0ABW4ZC65_9BACT</name>
<keyword evidence="3" id="KW-0479">Metal-binding</keyword>
<dbReference type="SUPFAM" id="SSF53649">
    <property type="entry name" value="Alkaline phosphatase-like"/>
    <property type="match status" value="1"/>
</dbReference>
<dbReference type="EMBL" id="JBHUJB010000047">
    <property type="protein sequence ID" value="MFD2159588.1"/>
    <property type="molecule type" value="Genomic_DNA"/>
</dbReference>
<dbReference type="CDD" id="cd16030">
    <property type="entry name" value="iduronate-2-sulfatase"/>
    <property type="match status" value="1"/>
</dbReference>
<evidence type="ECO:0000256" key="7">
    <source>
        <dbReference type="SAM" id="SignalP"/>
    </source>
</evidence>
<dbReference type="PANTHER" id="PTHR45953:SF1">
    <property type="entry name" value="IDURONATE 2-SULFATASE"/>
    <property type="match status" value="1"/>
</dbReference>
<keyword evidence="6" id="KW-0106">Calcium</keyword>
<dbReference type="Gene3D" id="3.40.720.10">
    <property type="entry name" value="Alkaline Phosphatase, subunit A"/>
    <property type="match status" value="1"/>
</dbReference>
<proteinExistence type="inferred from homology"/>
<comment type="caution">
    <text evidence="9">The sequence shown here is derived from an EMBL/GenBank/DDBJ whole genome shotgun (WGS) entry which is preliminary data.</text>
</comment>
<feature type="signal peptide" evidence="7">
    <location>
        <begin position="1"/>
        <end position="20"/>
    </location>
</feature>
<dbReference type="InterPro" id="IPR017850">
    <property type="entry name" value="Alkaline_phosphatase_core_sf"/>
</dbReference>
<dbReference type="RefSeq" id="WP_377087604.1">
    <property type="nucleotide sequence ID" value="NZ_JBHSJL010000014.1"/>
</dbReference>
<dbReference type="InterPro" id="IPR035874">
    <property type="entry name" value="IDS"/>
</dbReference>
<comment type="cofactor">
    <cofactor evidence="1">
        <name>Ca(2+)</name>
        <dbReference type="ChEBI" id="CHEBI:29108"/>
    </cofactor>
</comment>
<organism evidence="9 10">
    <name type="scientific">Rubritalea tangerina</name>
    <dbReference type="NCBI Taxonomy" id="430798"/>
    <lineage>
        <taxon>Bacteria</taxon>
        <taxon>Pseudomonadati</taxon>
        <taxon>Verrucomicrobiota</taxon>
        <taxon>Verrucomicrobiia</taxon>
        <taxon>Verrucomicrobiales</taxon>
        <taxon>Rubritaleaceae</taxon>
        <taxon>Rubritalea</taxon>
    </lineage>
</organism>
<dbReference type="Proteomes" id="UP001597389">
    <property type="component" value="Unassembled WGS sequence"/>
</dbReference>
<dbReference type="InterPro" id="IPR024607">
    <property type="entry name" value="Sulfatase_CS"/>
</dbReference>
<feature type="domain" description="Sulfatase N-terminal" evidence="8">
    <location>
        <begin position="24"/>
        <end position="395"/>
    </location>
</feature>
<dbReference type="InterPro" id="IPR000917">
    <property type="entry name" value="Sulfatase_N"/>
</dbReference>
<evidence type="ECO:0000313" key="10">
    <source>
        <dbReference type="Proteomes" id="UP001597389"/>
    </source>
</evidence>